<dbReference type="InterPro" id="IPR036573">
    <property type="entry name" value="CBM_sf_5/12"/>
</dbReference>
<evidence type="ECO:0000313" key="3">
    <source>
        <dbReference type="Proteomes" id="UP001271007"/>
    </source>
</evidence>
<reference evidence="2" key="1">
    <citation type="submission" date="2023-04" db="EMBL/GenBank/DDBJ databases">
        <title>Black Yeasts Isolated from many extreme environments.</title>
        <authorList>
            <person name="Coleine C."/>
            <person name="Stajich J.E."/>
            <person name="Selbmann L."/>
        </authorList>
    </citation>
    <scope>NUCLEOTIDE SEQUENCE</scope>
    <source>
        <strain evidence="2">CCFEE 5312</strain>
    </source>
</reference>
<feature type="region of interest" description="Disordered" evidence="1">
    <location>
        <begin position="158"/>
        <end position="182"/>
    </location>
</feature>
<organism evidence="2 3">
    <name type="scientific">Extremus antarcticus</name>
    <dbReference type="NCBI Taxonomy" id="702011"/>
    <lineage>
        <taxon>Eukaryota</taxon>
        <taxon>Fungi</taxon>
        <taxon>Dikarya</taxon>
        <taxon>Ascomycota</taxon>
        <taxon>Pezizomycotina</taxon>
        <taxon>Dothideomycetes</taxon>
        <taxon>Dothideomycetidae</taxon>
        <taxon>Mycosphaerellales</taxon>
        <taxon>Extremaceae</taxon>
        <taxon>Extremus</taxon>
    </lineage>
</organism>
<dbReference type="EMBL" id="JAWDJX010000069">
    <property type="protein sequence ID" value="KAK3047089.1"/>
    <property type="molecule type" value="Genomic_DNA"/>
</dbReference>
<proteinExistence type="predicted"/>
<dbReference type="AlphaFoldDB" id="A0AAJ0DBW1"/>
<accession>A0AAJ0DBW1</accession>
<feature type="region of interest" description="Disordered" evidence="1">
    <location>
        <begin position="70"/>
        <end position="125"/>
    </location>
</feature>
<dbReference type="GO" id="GO:0030246">
    <property type="term" value="F:carbohydrate binding"/>
    <property type="evidence" value="ECO:0007669"/>
    <property type="project" value="InterPro"/>
</dbReference>
<dbReference type="GO" id="GO:0005975">
    <property type="term" value="P:carbohydrate metabolic process"/>
    <property type="evidence" value="ECO:0007669"/>
    <property type="project" value="InterPro"/>
</dbReference>
<gene>
    <name evidence="2" type="ORF">LTR09_011514</name>
</gene>
<name>A0AAJ0DBW1_9PEZI</name>
<dbReference type="Gene3D" id="2.10.10.20">
    <property type="entry name" value="Carbohydrate-binding module superfamily 5/12"/>
    <property type="match status" value="1"/>
</dbReference>
<dbReference type="GO" id="GO:0005576">
    <property type="term" value="C:extracellular region"/>
    <property type="evidence" value="ECO:0007669"/>
    <property type="project" value="InterPro"/>
</dbReference>
<protein>
    <submittedName>
        <fullName evidence="2">Uncharacterized protein</fullName>
    </submittedName>
</protein>
<sequence length="182" mass="20598">MTTGEKDYRKACTLCEKLRDVLVRCQIDETGQWHLICPGTCWKRQSGGIVDGDGANRFYRYGGMWKNKHEAVSAKKPKSSKKRTQVAPEPSNTGDRNRGEDNMNEHVSEVEEDQNTGHIPAEGRVGIPAWREDDTKYTKNDIIMFGDEVWSCRKSHLSVAGGRPPDKAQSLWKQKGYVETPD</sequence>
<evidence type="ECO:0000256" key="1">
    <source>
        <dbReference type="SAM" id="MobiDB-lite"/>
    </source>
</evidence>
<comment type="caution">
    <text evidence="2">The sequence shown here is derived from an EMBL/GenBank/DDBJ whole genome shotgun (WGS) entry which is preliminary data.</text>
</comment>
<feature type="compositionally biased region" description="Basic residues" evidence="1">
    <location>
        <begin position="75"/>
        <end position="84"/>
    </location>
</feature>
<dbReference type="SUPFAM" id="SSF51055">
    <property type="entry name" value="Carbohydrate binding domain"/>
    <property type="match status" value="1"/>
</dbReference>
<keyword evidence="3" id="KW-1185">Reference proteome</keyword>
<dbReference type="GO" id="GO:0004553">
    <property type="term" value="F:hydrolase activity, hydrolyzing O-glycosyl compounds"/>
    <property type="evidence" value="ECO:0007669"/>
    <property type="project" value="InterPro"/>
</dbReference>
<dbReference type="Proteomes" id="UP001271007">
    <property type="component" value="Unassembled WGS sequence"/>
</dbReference>
<feature type="compositionally biased region" description="Basic and acidic residues" evidence="1">
    <location>
        <begin position="95"/>
        <end position="109"/>
    </location>
</feature>
<evidence type="ECO:0000313" key="2">
    <source>
        <dbReference type="EMBL" id="KAK3047089.1"/>
    </source>
</evidence>